<evidence type="ECO:0008006" key="3">
    <source>
        <dbReference type="Google" id="ProtNLM"/>
    </source>
</evidence>
<protein>
    <recommendedName>
        <fullName evidence="3">DUF4352 domain-containing protein</fullName>
    </recommendedName>
</protein>
<sequence length="143" mass="15208">MKQIGENAGIKDANGELLVSFVVNRIAVDIQCTDELASPPENGHFVALVVSVQTSPNMLNSDLINEFNFSASNFTAIAPDGTTSNASPDTAAIIFCLDDSVLLPYSIGPGENVNGLVLLDLANPSGILVAEDFWTESAWEWAH</sequence>
<dbReference type="AlphaFoldDB" id="A0A4R5TWX6"/>
<evidence type="ECO:0000313" key="2">
    <source>
        <dbReference type="Proteomes" id="UP000295411"/>
    </source>
</evidence>
<accession>A0A4R5TWX6</accession>
<evidence type="ECO:0000313" key="1">
    <source>
        <dbReference type="EMBL" id="TDK25598.1"/>
    </source>
</evidence>
<reference evidence="1 2" key="1">
    <citation type="submission" date="2019-03" db="EMBL/GenBank/DDBJ databases">
        <title>Arthrobacter sp. nov., an bacterium isolated from biocrust in Mu Us Desert.</title>
        <authorList>
            <person name="Lixiong L."/>
        </authorList>
    </citation>
    <scope>NUCLEOTIDE SEQUENCE [LARGE SCALE GENOMIC DNA]</scope>
    <source>
        <strain evidence="1 2">SLN-3</strain>
    </source>
</reference>
<dbReference type="EMBL" id="SMTK01000003">
    <property type="protein sequence ID" value="TDK25598.1"/>
    <property type="molecule type" value="Genomic_DNA"/>
</dbReference>
<proteinExistence type="predicted"/>
<dbReference type="OrthoDB" id="4944518at2"/>
<organism evidence="1 2">
    <name type="scientific">Arthrobacter crusticola</name>
    <dbReference type="NCBI Taxonomy" id="2547960"/>
    <lineage>
        <taxon>Bacteria</taxon>
        <taxon>Bacillati</taxon>
        <taxon>Actinomycetota</taxon>
        <taxon>Actinomycetes</taxon>
        <taxon>Micrococcales</taxon>
        <taxon>Micrococcaceae</taxon>
        <taxon>Arthrobacter</taxon>
    </lineage>
</organism>
<keyword evidence="2" id="KW-1185">Reference proteome</keyword>
<comment type="caution">
    <text evidence="1">The sequence shown here is derived from an EMBL/GenBank/DDBJ whole genome shotgun (WGS) entry which is preliminary data.</text>
</comment>
<dbReference type="RefSeq" id="WP_133403858.1">
    <property type="nucleotide sequence ID" value="NZ_SMTK01000003.1"/>
</dbReference>
<name>A0A4R5TWX6_9MICC</name>
<gene>
    <name evidence="1" type="ORF">E2F48_10145</name>
</gene>
<dbReference type="Proteomes" id="UP000295411">
    <property type="component" value="Unassembled WGS sequence"/>
</dbReference>